<feature type="chain" id="PRO_5032419195" evidence="1">
    <location>
        <begin position="20"/>
        <end position="243"/>
    </location>
</feature>
<dbReference type="AlphaFoldDB" id="A0A829YDK9"/>
<evidence type="ECO:0000313" key="2">
    <source>
        <dbReference type="EMBL" id="GFE81414.1"/>
    </source>
</evidence>
<dbReference type="EMBL" id="BLJN01000003">
    <property type="protein sequence ID" value="GFE81414.1"/>
    <property type="molecule type" value="Genomic_DNA"/>
</dbReference>
<name>A0A829YDK9_9GAMM</name>
<organism evidence="2 3">
    <name type="scientific">Steroidobacter agaridevorans</name>
    <dbReference type="NCBI Taxonomy" id="2695856"/>
    <lineage>
        <taxon>Bacteria</taxon>
        <taxon>Pseudomonadati</taxon>
        <taxon>Pseudomonadota</taxon>
        <taxon>Gammaproteobacteria</taxon>
        <taxon>Steroidobacterales</taxon>
        <taxon>Steroidobacteraceae</taxon>
        <taxon>Steroidobacter</taxon>
    </lineage>
</organism>
<dbReference type="RefSeq" id="WP_161813067.1">
    <property type="nucleotide sequence ID" value="NZ_BLJN01000003.1"/>
</dbReference>
<dbReference type="Pfam" id="PF04338">
    <property type="entry name" value="DUF481"/>
    <property type="match status" value="1"/>
</dbReference>
<dbReference type="Proteomes" id="UP000445000">
    <property type="component" value="Unassembled WGS sequence"/>
</dbReference>
<dbReference type="InterPro" id="IPR007433">
    <property type="entry name" value="DUF481"/>
</dbReference>
<evidence type="ECO:0000256" key="1">
    <source>
        <dbReference type="SAM" id="SignalP"/>
    </source>
</evidence>
<feature type="signal peptide" evidence="1">
    <location>
        <begin position="1"/>
        <end position="19"/>
    </location>
</feature>
<keyword evidence="3" id="KW-1185">Reference proteome</keyword>
<gene>
    <name evidence="2" type="ORF">GCM10011487_34140</name>
</gene>
<proteinExistence type="predicted"/>
<accession>A0A829YDK9</accession>
<evidence type="ECO:0000313" key="3">
    <source>
        <dbReference type="Proteomes" id="UP000445000"/>
    </source>
</evidence>
<comment type="caution">
    <text evidence="2">The sequence shown here is derived from an EMBL/GenBank/DDBJ whole genome shotgun (WGS) entry which is preliminary data.</text>
</comment>
<keyword evidence="1" id="KW-0732">Signal</keyword>
<reference evidence="3" key="1">
    <citation type="submission" date="2020-01" db="EMBL/GenBank/DDBJ databases">
        <title>'Steroidobacter agaridevorans' sp. nov., agar-degrading bacteria isolated from rhizosphere soils.</title>
        <authorList>
            <person name="Ikenaga M."/>
            <person name="Kataoka M."/>
            <person name="Murouchi A."/>
            <person name="Katsuragi S."/>
            <person name="Sakai M."/>
        </authorList>
    </citation>
    <scope>NUCLEOTIDE SEQUENCE [LARGE SCALE GENOMIC DNA]</scope>
    <source>
        <strain evidence="3">YU21-B</strain>
    </source>
</reference>
<sequence>MRRLFFAATVLAAALPAHAEWTGKSEAGLVIASGNTNTETANARLNLQYETEKWKNTVGGAALYASDEDGKTANRWETFGELGWKFTERNFVFGAGRYEEDEFSGFDYQATLSGGVGRRFLDNPTTTMVGTLGAGYKFFETRDAFDDVTGVLLEEGRSDSEVVFRSTIDFEHKFTATTSLIDKFIVESGADNTFVQNDISLQVKMTDVLALAVGYGVRHNSNPPVEFKKTDTLTTINLVYDIK</sequence>
<protein>
    <submittedName>
        <fullName evidence="2">Salt-induced outer membrane protein</fullName>
    </submittedName>
</protein>